<feature type="non-terminal residue" evidence="2">
    <location>
        <position position="1"/>
    </location>
</feature>
<dbReference type="Pfam" id="PF12937">
    <property type="entry name" value="F-box-like"/>
    <property type="match status" value="1"/>
</dbReference>
<dbReference type="SUPFAM" id="SSF81383">
    <property type="entry name" value="F-box domain"/>
    <property type="match status" value="1"/>
</dbReference>
<feature type="domain" description="F-box" evidence="1">
    <location>
        <begin position="40"/>
        <end position="85"/>
    </location>
</feature>
<dbReference type="InterPro" id="IPR001810">
    <property type="entry name" value="F-box_dom"/>
</dbReference>
<dbReference type="AlphaFoldDB" id="A0AAD7ADM9"/>
<sequence length="85" mass="9503">IASFENEIDALASQTSTLAELRDRECAAGAALRFLIAPIRTIPVELLAEIFVLTIRESSHIQDAFAVSHVCCHWRQIANNTPRLW</sequence>
<dbReference type="Gene3D" id="1.20.1280.50">
    <property type="match status" value="1"/>
</dbReference>
<evidence type="ECO:0000259" key="1">
    <source>
        <dbReference type="Pfam" id="PF12937"/>
    </source>
</evidence>
<feature type="non-terminal residue" evidence="2">
    <location>
        <position position="85"/>
    </location>
</feature>
<proteinExistence type="predicted"/>
<organism evidence="2 3">
    <name type="scientific">Mycena albidolilacea</name>
    <dbReference type="NCBI Taxonomy" id="1033008"/>
    <lineage>
        <taxon>Eukaryota</taxon>
        <taxon>Fungi</taxon>
        <taxon>Dikarya</taxon>
        <taxon>Basidiomycota</taxon>
        <taxon>Agaricomycotina</taxon>
        <taxon>Agaricomycetes</taxon>
        <taxon>Agaricomycetidae</taxon>
        <taxon>Agaricales</taxon>
        <taxon>Marasmiineae</taxon>
        <taxon>Mycenaceae</taxon>
        <taxon>Mycena</taxon>
    </lineage>
</organism>
<dbReference type="Proteomes" id="UP001218218">
    <property type="component" value="Unassembled WGS sequence"/>
</dbReference>
<reference evidence="2" key="1">
    <citation type="submission" date="2023-03" db="EMBL/GenBank/DDBJ databases">
        <title>Massive genome expansion in bonnet fungi (Mycena s.s.) driven by repeated elements and novel gene families across ecological guilds.</title>
        <authorList>
            <consortium name="Lawrence Berkeley National Laboratory"/>
            <person name="Harder C.B."/>
            <person name="Miyauchi S."/>
            <person name="Viragh M."/>
            <person name="Kuo A."/>
            <person name="Thoen E."/>
            <person name="Andreopoulos B."/>
            <person name="Lu D."/>
            <person name="Skrede I."/>
            <person name="Drula E."/>
            <person name="Henrissat B."/>
            <person name="Morin E."/>
            <person name="Kohler A."/>
            <person name="Barry K."/>
            <person name="LaButti K."/>
            <person name="Morin E."/>
            <person name="Salamov A."/>
            <person name="Lipzen A."/>
            <person name="Mereny Z."/>
            <person name="Hegedus B."/>
            <person name="Baldrian P."/>
            <person name="Stursova M."/>
            <person name="Weitz H."/>
            <person name="Taylor A."/>
            <person name="Grigoriev I.V."/>
            <person name="Nagy L.G."/>
            <person name="Martin F."/>
            <person name="Kauserud H."/>
        </authorList>
    </citation>
    <scope>NUCLEOTIDE SEQUENCE</scope>
    <source>
        <strain evidence="2">CBHHK002</strain>
    </source>
</reference>
<keyword evidence="3" id="KW-1185">Reference proteome</keyword>
<evidence type="ECO:0000313" key="3">
    <source>
        <dbReference type="Proteomes" id="UP001218218"/>
    </source>
</evidence>
<comment type="caution">
    <text evidence="2">The sequence shown here is derived from an EMBL/GenBank/DDBJ whole genome shotgun (WGS) entry which is preliminary data.</text>
</comment>
<name>A0AAD7ADM9_9AGAR</name>
<dbReference type="EMBL" id="JARIHO010000009">
    <property type="protein sequence ID" value="KAJ7355895.1"/>
    <property type="molecule type" value="Genomic_DNA"/>
</dbReference>
<accession>A0AAD7ADM9</accession>
<dbReference type="InterPro" id="IPR036047">
    <property type="entry name" value="F-box-like_dom_sf"/>
</dbReference>
<protein>
    <recommendedName>
        <fullName evidence="1">F-box domain-containing protein</fullName>
    </recommendedName>
</protein>
<gene>
    <name evidence="2" type="ORF">DFH08DRAFT_630400</name>
</gene>
<evidence type="ECO:0000313" key="2">
    <source>
        <dbReference type="EMBL" id="KAJ7355895.1"/>
    </source>
</evidence>